<reference evidence="1 2" key="1">
    <citation type="journal article" date="2018" name="PLoS Genet.">
        <title>Population sequencing reveals clonal diversity and ancestral inbreeding in the grapevine cultivar Chardonnay.</title>
        <authorList>
            <person name="Roach M.J."/>
            <person name="Johnson D.L."/>
            <person name="Bohlmann J."/>
            <person name="van Vuuren H.J."/>
            <person name="Jones S.J."/>
            <person name="Pretorius I.S."/>
            <person name="Schmidt S.A."/>
            <person name="Borneman A.R."/>
        </authorList>
    </citation>
    <scope>NUCLEOTIDE SEQUENCE [LARGE SCALE GENOMIC DNA]</scope>
    <source>
        <strain evidence="2">cv. Chardonnay</strain>
        <tissue evidence="1">Leaf</tissue>
    </source>
</reference>
<evidence type="ECO:0000313" key="2">
    <source>
        <dbReference type="Proteomes" id="UP000288805"/>
    </source>
</evidence>
<dbReference type="Gene3D" id="3.80.10.10">
    <property type="entry name" value="Ribonuclease Inhibitor"/>
    <property type="match status" value="1"/>
</dbReference>
<dbReference type="Proteomes" id="UP000288805">
    <property type="component" value="Unassembled WGS sequence"/>
</dbReference>
<evidence type="ECO:0008006" key="3">
    <source>
        <dbReference type="Google" id="ProtNLM"/>
    </source>
</evidence>
<accession>A0A438GPR1</accession>
<organism evidence="1 2">
    <name type="scientific">Vitis vinifera</name>
    <name type="common">Grape</name>
    <dbReference type="NCBI Taxonomy" id="29760"/>
    <lineage>
        <taxon>Eukaryota</taxon>
        <taxon>Viridiplantae</taxon>
        <taxon>Streptophyta</taxon>
        <taxon>Embryophyta</taxon>
        <taxon>Tracheophyta</taxon>
        <taxon>Spermatophyta</taxon>
        <taxon>Magnoliopsida</taxon>
        <taxon>eudicotyledons</taxon>
        <taxon>Gunneridae</taxon>
        <taxon>Pentapetalae</taxon>
        <taxon>rosids</taxon>
        <taxon>Vitales</taxon>
        <taxon>Vitaceae</taxon>
        <taxon>Viteae</taxon>
        <taxon>Vitis</taxon>
    </lineage>
</organism>
<name>A0A438GPR1_VITVI</name>
<gene>
    <name evidence="1" type="ORF">CK203_055942</name>
</gene>
<dbReference type="EMBL" id="QGNW01000374">
    <property type="protein sequence ID" value="RVW74184.1"/>
    <property type="molecule type" value="Genomic_DNA"/>
</dbReference>
<sequence length="114" mass="12773">MVSMQLRNCKNCSSLSSLGQLGSLKELSIMGIDGVQKVGQEFYGNIGSSLFKPFEFLEILRNCNKLVANRMEWGLQTLPFLRTLGIEGCEKERFPRSDFCPPLSPPLKLGVFQI</sequence>
<dbReference type="AlphaFoldDB" id="A0A438GPR1"/>
<comment type="caution">
    <text evidence="1">The sequence shown here is derived from an EMBL/GenBank/DDBJ whole genome shotgun (WGS) entry which is preliminary data.</text>
</comment>
<protein>
    <recommendedName>
        <fullName evidence="3">Disease resistance protein</fullName>
    </recommendedName>
</protein>
<dbReference type="InterPro" id="IPR032675">
    <property type="entry name" value="LRR_dom_sf"/>
</dbReference>
<proteinExistence type="predicted"/>
<evidence type="ECO:0000313" key="1">
    <source>
        <dbReference type="EMBL" id="RVW74184.1"/>
    </source>
</evidence>